<evidence type="ECO:0000256" key="1">
    <source>
        <dbReference type="ARBA" id="ARBA00001946"/>
    </source>
</evidence>
<evidence type="ECO:0000256" key="15">
    <source>
        <dbReference type="ARBA" id="ARBA00041979"/>
    </source>
</evidence>
<comment type="catalytic activity">
    <reaction evidence="10">
        <text>8-oxo-dGTP + H2O = 8-oxo-dGMP + diphosphate + H(+)</text>
        <dbReference type="Rhea" id="RHEA:31575"/>
        <dbReference type="ChEBI" id="CHEBI:15377"/>
        <dbReference type="ChEBI" id="CHEBI:15378"/>
        <dbReference type="ChEBI" id="CHEBI:33019"/>
        <dbReference type="ChEBI" id="CHEBI:63224"/>
        <dbReference type="ChEBI" id="CHEBI:77896"/>
        <dbReference type="EC" id="3.6.1.55"/>
    </reaction>
</comment>
<evidence type="ECO:0000256" key="5">
    <source>
        <dbReference type="ARBA" id="ARBA00022723"/>
    </source>
</evidence>
<keyword evidence="9" id="KW-0234">DNA repair</keyword>
<dbReference type="STRING" id="1576369.SAMN05421753_116150"/>
<organism evidence="18 19">
    <name type="scientific">Planctomicrobium piriforme</name>
    <dbReference type="NCBI Taxonomy" id="1576369"/>
    <lineage>
        <taxon>Bacteria</taxon>
        <taxon>Pseudomonadati</taxon>
        <taxon>Planctomycetota</taxon>
        <taxon>Planctomycetia</taxon>
        <taxon>Planctomycetales</taxon>
        <taxon>Planctomycetaceae</taxon>
        <taxon>Planctomicrobium</taxon>
    </lineage>
</organism>
<evidence type="ECO:0000256" key="16">
    <source>
        <dbReference type="ARBA" id="ARBA00042798"/>
    </source>
</evidence>
<keyword evidence="7" id="KW-0378">Hydrolase</keyword>
<dbReference type="GO" id="GO:0008413">
    <property type="term" value="F:8-oxo-7,8-dihydroguanosine triphosphate pyrophosphatase activity"/>
    <property type="evidence" value="ECO:0007669"/>
    <property type="project" value="TreeGrafter"/>
</dbReference>
<evidence type="ECO:0000313" key="19">
    <source>
        <dbReference type="Proteomes" id="UP000199518"/>
    </source>
</evidence>
<gene>
    <name evidence="18" type="ORF">SAMN05421753_116150</name>
</gene>
<accession>A0A1I3PGI8</accession>
<keyword evidence="5" id="KW-0479">Metal-binding</keyword>
<dbReference type="EC" id="3.6.1.55" evidence="12"/>
<evidence type="ECO:0000256" key="13">
    <source>
        <dbReference type="ARBA" id="ARBA00040794"/>
    </source>
</evidence>
<dbReference type="PANTHER" id="PTHR47707">
    <property type="entry name" value="8-OXO-DGTP DIPHOSPHATASE"/>
    <property type="match status" value="1"/>
</dbReference>
<dbReference type="InterPro" id="IPR000086">
    <property type="entry name" value="NUDIX_hydrolase_dom"/>
</dbReference>
<reference evidence="19" key="1">
    <citation type="submission" date="2016-10" db="EMBL/GenBank/DDBJ databases">
        <authorList>
            <person name="Varghese N."/>
            <person name="Submissions S."/>
        </authorList>
    </citation>
    <scope>NUCLEOTIDE SEQUENCE [LARGE SCALE GENOMIC DNA]</scope>
    <source>
        <strain evidence="19">DSM 26348</strain>
    </source>
</reference>
<evidence type="ECO:0000256" key="3">
    <source>
        <dbReference type="ARBA" id="ARBA00022457"/>
    </source>
</evidence>
<dbReference type="EMBL" id="FOQD01000016">
    <property type="protein sequence ID" value="SFJ20675.1"/>
    <property type="molecule type" value="Genomic_DNA"/>
</dbReference>
<evidence type="ECO:0000256" key="9">
    <source>
        <dbReference type="ARBA" id="ARBA00023204"/>
    </source>
</evidence>
<evidence type="ECO:0000259" key="17">
    <source>
        <dbReference type="PROSITE" id="PS51462"/>
    </source>
</evidence>
<evidence type="ECO:0000256" key="12">
    <source>
        <dbReference type="ARBA" id="ARBA00038905"/>
    </source>
</evidence>
<dbReference type="OrthoDB" id="9810648at2"/>
<keyword evidence="4" id="KW-0235">DNA replication</keyword>
<dbReference type="Pfam" id="PF14815">
    <property type="entry name" value="NUDIX_4"/>
    <property type="match status" value="1"/>
</dbReference>
<keyword evidence="19" id="KW-1185">Reference proteome</keyword>
<dbReference type="GO" id="GO:0006260">
    <property type="term" value="P:DNA replication"/>
    <property type="evidence" value="ECO:0007669"/>
    <property type="project" value="UniProtKB-KW"/>
</dbReference>
<evidence type="ECO:0000256" key="6">
    <source>
        <dbReference type="ARBA" id="ARBA00022763"/>
    </source>
</evidence>
<evidence type="ECO:0000256" key="8">
    <source>
        <dbReference type="ARBA" id="ARBA00022842"/>
    </source>
</evidence>
<sequence>MSIAAQDDSNSDRGVRIGIAVVERDGCILVGIRGPDQVLPGLHEFPGGKCHPGETPEDCTARECLEETGLSIEIVDLLYQTSHDYPHGRVELHFFHCRVRDDRGGPLLGNFTWVQTSQLDALQFPEANRPVVEKLLRPEA</sequence>
<dbReference type="GO" id="GO:0044715">
    <property type="term" value="F:8-oxo-dGDP phosphatase activity"/>
    <property type="evidence" value="ECO:0007669"/>
    <property type="project" value="TreeGrafter"/>
</dbReference>
<dbReference type="InterPro" id="IPR029119">
    <property type="entry name" value="MutY_C"/>
</dbReference>
<proteinExistence type="inferred from homology"/>
<evidence type="ECO:0000256" key="4">
    <source>
        <dbReference type="ARBA" id="ARBA00022705"/>
    </source>
</evidence>
<keyword evidence="6" id="KW-0227">DNA damage</keyword>
<evidence type="ECO:0000256" key="2">
    <source>
        <dbReference type="ARBA" id="ARBA00005582"/>
    </source>
</evidence>
<dbReference type="AlphaFoldDB" id="A0A1I3PGI8"/>
<protein>
    <recommendedName>
        <fullName evidence="13">8-oxo-dGTP diphosphatase</fullName>
        <ecNumber evidence="12">3.6.1.55</ecNumber>
    </recommendedName>
    <alternativeName>
        <fullName evidence="16">7,8-dihydro-8-oxoguanine-triphosphatase</fullName>
    </alternativeName>
    <alternativeName>
        <fullName evidence="15">Mutator protein MutT</fullName>
    </alternativeName>
    <alternativeName>
        <fullName evidence="14">dGTP pyrophosphohydrolase</fullName>
    </alternativeName>
</protein>
<evidence type="ECO:0000256" key="7">
    <source>
        <dbReference type="ARBA" id="ARBA00022801"/>
    </source>
</evidence>
<dbReference type="PROSITE" id="PS51462">
    <property type="entry name" value="NUDIX"/>
    <property type="match status" value="1"/>
</dbReference>
<dbReference type="InterPro" id="IPR020476">
    <property type="entry name" value="Nudix_hydrolase"/>
</dbReference>
<comment type="similarity">
    <text evidence="2">Belongs to the Nudix hydrolase family.</text>
</comment>
<evidence type="ECO:0000256" key="11">
    <source>
        <dbReference type="ARBA" id="ARBA00036904"/>
    </source>
</evidence>
<evidence type="ECO:0000256" key="10">
    <source>
        <dbReference type="ARBA" id="ARBA00035861"/>
    </source>
</evidence>
<dbReference type="PANTHER" id="PTHR47707:SF1">
    <property type="entry name" value="NUDIX HYDROLASE FAMILY PROTEIN"/>
    <property type="match status" value="1"/>
</dbReference>
<dbReference type="GO" id="GO:0006281">
    <property type="term" value="P:DNA repair"/>
    <property type="evidence" value="ECO:0007669"/>
    <property type="project" value="UniProtKB-KW"/>
</dbReference>
<comment type="catalytic activity">
    <reaction evidence="11">
        <text>8-oxo-GTP + H2O = 8-oxo-GMP + diphosphate + H(+)</text>
        <dbReference type="Rhea" id="RHEA:67616"/>
        <dbReference type="ChEBI" id="CHEBI:15377"/>
        <dbReference type="ChEBI" id="CHEBI:15378"/>
        <dbReference type="ChEBI" id="CHEBI:33019"/>
        <dbReference type="ChEBI" id="CHEBI:143553"/>
        <dbReference type="ChEBI" id="CHEBI:145694"/>
    </reaction>
</comment>
<dbReference type="GO" id="GO:0046872">
    <property type="term" value="F:metal ion binding"/>
    <property type="evidence" value="ECO:0007669"/>
    <property type="project" value="UniProtKB-KW"/>
</dbReference>
<dbReference type="Proteomes" id="UP000199518">
    <property type="component" value="Unassembled WGS sequence"/>
</dbReference>
<evidence type="ECO:0000313" key="18">
    <source>
        <dbReference type="EMBL" id="SFJ20675.1"/>
    </source>
</evidence>
<dbReference type="CDD" id="cd03425">
    <property type="entry name" value="NUDIX_MutT_NudA_like"/>
    <property type="match status" value="1"/>
</dbReference>
<feature type="domain" description="Nudix hydrolase" evidence="17">
    <location>
        <begin position="12"/>
        <end position="137"/>
    </location>
</feature>
<dbReference type="PRINTS" id="PR00502">
    <property type="entry name" value="NUDIXFAMILY"/>
</dbReference>
<dbReference type="InterPro" id="IPR047127">
    <property type="entry name" value="MutT-like"/>
</dbReference>
<dbReference type="GO" id="GO:0044716">
    <property type="term" value="F:8-oxo-GDP phosphatase activity"/>
    <property type="evidence" value="ECO:0007669"/>
    <property type="project" value="TreeGrafter"/>
</dbReference>
<dbReference type="GO" id="GO:0035539">
    <property type="term" value="F:8-oxo-7,8-dihydrodeoxyguanosine triphosphate pyrophosphatase activity"/>
    <property type="evidence" value="ECO:0007669"/>
    <property type="project" value="UniProtKB-EC"/>
</dbReference>
<dbReference type="RefSeq" id="WP_092054152.1">
    <property type="nucleotide sequence ID" value="NZ_FOQD01000016.1"/>
</dbReference>
<keyword evidence="3" id="KW-0515">Mutator protein</keyword>
<dbReference type="SUPFAM" id="SSF55811">
    <property type="entry name" value="Nudix"/>
    <property type="match status" value="1"/>
</dbReference>
<evidence type="ECO:0000256" key="14">
    <source>
        <dbReference type="ARBA" id="ARBA00041592"/>
    </source>
</evidence>
<dbReference type="InterPro" id="IPR015797">
    <property type="entry name" value="NUDIX_hydrolase-like_dom_sf"/>
</dbReference>
<keyword evidence="8" id="KW-0460">Magnesium</keyword>
<comment type="cofactor">
    <cofactor evidence="1">
        <name>Mg(2+)</name>
        <dbReference type="ChEBI" id="CHEBI:18420"/>
    </cofactor>
</comment>
<name>A0A1I3PGI8_9PLAN</name>
<dbReference type="Gene3D" id="3.90.79.10">
    <property type="entry name" value="Nucleoside Triphosphate Pyrophosphohydrolase"/>
    <property type="match status" value="1"/>
</dbReference>